<dbReference type="EMBL" id="JABCRI010000018">
    <property type="protein sequence ID" value="KAF8389850.1"/>
    <property type="molecule type" value="Genomic_DNA"/>
</dbReference>
<evidence type="ECO:0000313" key="8">
    <source>
        <dbReference type="Proteomes" id="UP000655225"/>
    </source>
</evidence>
<comment type="caution">
    <text evidence="7">The sequence shown here is derived from an EMBL/GenBank/DDBJ whole genome shotgun (WGS) entry which is preliminary data.</text>
</comment>
<proteinExistence type="inferred from homology"/>
<evidence type="ECO:0008006" key="9">
    <source>
        <dbReference type="Google" id="ProtNLM"/>
    </source>
</evidence>
<dbReference type="OrthoDB" id="672773at2759"/>
<feature type="transmembrane region" description="Helical" evidence="6">
    <location>
        <begin position="74"/>
        <end position="96"/>
    </location>
</feature>
<sequence>MFRASNSLIAILNILTLVISVLIIGLSIWFQVHGTSQCQKFLQLPLLIMGLFLLFVSLLGLIGSCCRVTSLLWIYLVVMFLIIIGLFAFTFVAFVLTNKGAGKAISGKGYKDYRLGDYSNWLQNHVVNGKKWNGFKNCLSDSRVCRNLGRDDHQNALEFSQRNLSPIQSGCCKPPTICGFNYENATFWTIPKSGLASTEGDCLTWSNHQGTLCYDCMSCKAGVLENLKREWRKLTIANVCILIFLIVVNTIGCYAFRNNRADGRYKRYRGSA</sequence>
<keyword evidence="5 6" id="KW-0472">Membrane</keyword>
<evidence type="ECO:0000256" key="3">
    <source>
        <dbReference type="ARBA" id="ARBA00022692"/>
    </source>
</evidence>
<keyword evidence="3 6" id="KW-0812">Transmembrane</keyword>
<evidence type="ECO:0000256" key="1">
    <source>
        <dbReference type="ARBA" id="ARBA00004141"/>
    </source>
</evidence>
<evidence type="ECO:0000256" key="5">
    <source>
        <dbReference type="ARBA" id="ARBA00023136"/>
    </source>
</evidence>
<dbReference type="PANTHER" id="PTHR32191">
    <property type="entry name" value="TETRASPANIN-8-RELATED"/>
    <property type="match status" value="1"/>
</dbReference>
<name>A0A834YN16_TETSI</name>
<dbReference type="GO" id="GO:0009734">
    <property type="term" value="P:auxin-activated signaling pathway"/>
    <property type="evidence" value="ECO:0007669"/>
    <property type="project" value="InterPro"/>
</dbReference>
<dbReference type="InterPro" id="IPR044991">
    <property type="entry name" value="TET_plant"/>
</dbReference>
<evidence type="ECO:0000256" key="6">
    <source>
        <dbReference type="SAM" id="Phobius"/>
    </source>
</evidence>
<feature type="transmembrane region" description="Helical" evidence="6">
    <location>
        <begin position="236"/>
        <end position="257"/>
    </location>
</feature>
<protein>
    <recommendedName>
        <fullName evidence="9">Tetraspanin-8</fullName>
    </recommendedName>
</protein>
<organism evidence="7 8">
    <name type="scientific">Tetracentron sinense</name>
    <name type="common">Spur-leaf</name>
    <dbReference type="NCBI Taxonomy" id="13715"/>
    <lineage>
        <taxon>Eukaryota</taxon>
        <taxon>Viridiplantae</taxon>
        <taxon>Streptophyta</taxon>
        <taxon>Embryophyta</taxon>
        <taxon>Tracheophyta</taxon>
        <taxon>Spermatophyta</taxon>
        <taxon>Magnoliopsida</taxon>
        <taxon>Trochodendrales</taxon>
        <taxon>Trochodendraceae</taxon>
        <taxon>Tetracentron</taxon>
    </lineage>
</organism>
<dbReference type="AlphaFoldDB" id="A0A834YN16"/>
<feature type="transmembrane region" description="Helical" evidence="6">
    <location>
        <begin position="41"/>
        <end position="62"/>
    </location>
</feature>
<evidence type="ECO:0000256" key="2">
    <source>
        <dbReference type="ARBA" id="ARBA00006840"/>
    </source>
</evidence>
<dbReference type="GO" id="GO:0016020">
    <property type="term" value="C:membrane"/>
    <property type="evidence" value="ECO:0007669"/>
    <property type="project" value="UniProtKB-SubCell"/>
</dbReference>
<evidence type="ECO:0000256" key="4">
    <source>
        <dbReference type="ARBA" id="ARBA00022989"/>
    </source>
</evidence>
<evidence type="ECO:0000313" key="7">
    <source>
        <dbReference type="EMBL" id="KAF8389850.1"/>
    </source>
</evidence>
<dbReference type="InterPro" id="IPR018499">
    <property type="entry name" value="Tetraspanin/Peripherin"/>
</dbReference>
<comment type="subcellular location">
    <subcellularLocation>
        <location evidence="1">Membrane</location>
        <topology evidence="1">Multi-pass membrane protein</topology>
    </subcellularLocation>
</comment>
<reference evidence="7 8" key="1">
    <citation type="submission" date="2020-04" db="EMBL/GenBank/DDBJ databases">
        <title>Plant Genome Project.</title>
        <authorList>
            <person name="Zhang R.-G."/>
        </authorList>
    </citation>
    <scope>NUCLEOTIDE SEQUENCE [LARGE SCALE GENOMIC DNA]</scope>
    <source>
        <strain evidence="7">YNK0</strain>
        <tissue evidence="7">Leaf</tissue>
    </source>
</reference>
<dbReference type="Proteomes" id="UP000655225">
    <property type="component" value="Unassembled WGS sequence"/>
</dbReference>
<keyword evidence="8" id="KW-1185">Reference proteome</keyword>
<gene>
    <name evidence="7" type="ORF">HHK36_024367</name>
</gene>
<feature type="transmembrane region" description="Helical" evidence="6">
    <location>
        <begin position="6"/>
        <end position="29"/>
    </location>
</feature>
<dbReference type="OMA" id="KKIAFAN"/>
<accession>A0A834YN16</accession>
<comment type="similarity">
    <text evidence="2">Belongs to the tetraspanin (TM4SF) family.</text>
</comment>
<keyword evidence="4 6" id="KW-1133">Transmembrane helix</keyword>
<dbReference type="Pfam" id="PF00335">
    <property type="entry name" value="Tetraspanin"/>
    <property type="match status" value="1"/>
</dbReference>